<dbReference type="InterPro" id="IPR000086">
    <property type="entry name" value="NUDIX_hydrolase_dom"/>
</dbReference>
<keyword evidence="8" id="KW-0472">Membrane</keyword>
<feature type="domain" description="Nudix hydrolase" evidence="9">
    <location>
        <begin position="161"/>
        <end position="298"/>
    </location>
</feature>
<dbReference type="CDD" id="cd03426">
    <property type="entry name" value="NUDIX_CoAse_Nudt7"/>
    <property type="match status" value="1"/>
</dbReference>
<dbReference type="InterPro" id="IPR000059">
    <property type="entry name" value="NUDIX_hydrolase_NudL_CS"/>
</dbReference>
<proteinExistence type="inferred from homology"/>
<dbReference type="Gene3D" id="3.90.79.10">
    <property type="entry name" value="Nucleoside Triphosphate Pyrophosphohydrolase"/>
    <property type="match status" value="1"/>
</dbReference>
<reference evidence="11" key="1">
    <citation type="submission" date="2025-08" db="UniProtKB">
        <authorList>
            <consortium name="RefSeq"/>
        </authorList>
    </citation>
    <scope>IDENTIFICATION</scope>
</reference>
<keyword evidence="8" id="KW-1133">Transmembrane helix</keyword>
<dbReference type="PROSITE" id="PS51462">
    <property type="entry name" value="NUDIX"/>
    <property type="match status" value="1"/>
</dbReference>
<dbReference type="GO" id="GO:0009132">
    <property type="term" value="P:nucleoside diphosphate metabolic process"/>
    <property type="evidence" value="ECO:0007669"/>
    <property type="project" value="InterPro"/>
</dbReference>
<sequence>MYTAQNPVNQLQEPTAWERLLILFEKERQPSGRIMSSLHKILLPVISEMKVHCQKYLLLYPRCCKRLKQFCDQHITNFRQIHNASAAINTSSFKFTKYGFPNPHWFPIKQKQLQGSQHNQLRCLSDVPCKFNDLVSSANKQRTQKSMQLVKPVRNLPLKKGFKRAAILIPMCMIDGQLSLLLTLRSIHLKNHRGEVSFPGGMMDRSDADLTVTALRETHEEIGLDPKLIDVWGTMHPLSNSAASREVTPVVGFGGDINLNSLHINSNEVEKVFFTTIKDLCDPNNQQTTQFRTGHGYTLPVYLSSPRIWGLTAVMIHQFLTVLAPHLYNFKIKHQRSIQKIK</sequence>
<evidence type="ECO:0000256" key="6">
    <source>
        <dbReference type="ARBA" id="ARBA00022842"/>
    </source>
</evidence>
<evidence type="ECO:0000256" key="5">
    <source>
        <dbReference type="ARBA" id="ARBA00022801"/>
    </source>
</evidence>
<evidence type="ECO:0000256" key="3">
    <source>
        <dbReference type="ARBA" id="ARBA00006506"/>
    </source>
</evidence>
<dbReference type="GO" id="GO:0030145">
    <property type="term" value="F:manganese ion binding"/>
    <property type="evidence" value="ECO:0007669"/>
    <property type="project" value="InterPro"/>
</dbReference>
<keyword evidence="8" id="KW-0812">Transmembrane</keyword>
<evidence type="ECO:0000256" key="1">
    <source>
        <dbReference type="ARBA" id="ARBA00001936"/>
    </source>
</evidence>
<evidence type="ECO:0000313" key="11">
    <source>
        <dbReference type="RefSeq" id="XP_036360097.1"/>
    </source>
</evidence>
<dbReference type="GO" id="GO:0000287">
    <property type="term" value="F:magnesium ion binding"/>
    <property type="evidence" value="ECO:0007669"/>
    <property type="project" value="InterPro"/>
</dbReference>
<evidence type="ECO:0000256" key="8">
    <source>
        <dbReference type="SAM" id="Phobius"/>
    </source>
</evidence>
<protein>
    <submittedName>
        <fullName evidence="11">Nudix hydrolase 22, chloroplastic-like isoform X1</fullName>
    </submittedName>
</protein>
<gene>
    <name evidence="11" type="primary">LOC115213086</name>
</gene>
<keyword evidence="5" id="KW-0378">Hydrolase</keyword>
<keyword evidence="7" id="KW-0464">Manganese</keyword>
<dbReference type="AlphaFoldDB" id="A0A7E6EZF1"/>
<comment type="similarity">
    <text evidence="3">Belongs to the Nudix hydrolase family. PCD1 subfamily.</text>
</comment>
<evidence type="ECO:0000256" key="7">
    <source>
        <dbReference type="ARBA" id="ARBA00023211"/>
    </source>
</evidence>
<evidence type="ECO:0000259" key="9">
    <source>
        <dbReference type="PROSITE" id="PS51462"/>
    </source>
</evidence>
<dbReference type="InterPro" id="IPR015797">
    <property type="entry name" value="NUDIX_hydrolase-like_dom_sf"/>
</dbReference>
<evidence type="ECO:0000256" key="2">
    <source>
        <dbReference type="ARBA" id="ARBA00001946"/>
    </source>
</evidence>
<comment type="cofactor">
    <cofactor evidence="1">
        <name>Mn(2+)</name>
        <dbReference type="ChEBI" id="CHEBI:29035"/>
    </cofactor>
</comment>
<evidence type="ECO:0000256" key="4">
    <source>
        <dbReference type="ARBA" id="ARBA00022723"/>
    </source>
</evidence>
<dbReference type="Pfam" id="PF00293">
    <property type="entry name" value="NUDIX"/>
    <property type="match status" value="1"/>
</dbReference>
<keyword evidence="6" id="KW-0460">Magnesium</keyword>
<evidence type="ECO:0000313" key="10">
    <source>
        <dbReference type="Proteomes" id="UP000515154"/>
    </source>
</evidence>
<accession>A0A7E6EZF1</accession>
<dbReference type="GO" id="GO:0010945">
    <property type="term" value="F:coenzyme A diphosphatase activity"/>
    <property type="evidence" value="ECO:0007669"/>
    <property type="project" value="InterPro"/>
</dbReference>
<dbReference type="Proteomes" id="UP000515154">
    <property type="component" value="Linkage group LG6"/>
</dbReference>
<dbReference type="PANTHER" id="PTHR12992:SF11">
    <property type="entry name" value="MITOCHONDRIAL COENZYME A DIPHOSPHATASE NUDT8"/>
    <property type="match status" value="1"/>
</dbReference>
<dbReference type="SUPFAM" id="SSF55811">
    <property type="entry name" value="Nudix"/>
    <property type="match status" value="1"/>
</dbReference>
<name>A0A7E6EZF1_9MOLL</name>
<keyword evidence="4" id="KW-0479">Metal-binding</keyword>
<keyword evidence="10" id="KW-1185">Reference proteome</keyword>
<dbReference type="PROSITE" id="PS01293">
    <property type="entry name" value="NUDIX_COA"/>
    <property type="match status" value="1"/>
</dbReference>
<dbReference type="InterPro" id="IPR045121">
    <property type="entry name" value="CoAse"/>
</dbReference>
<organism evidence="10 11">
    <name type="scientific">Octopus sinensis</name>
    <name type="common">East Asian common octopus</name>
    <dbReference type="NCBI Taxonomy" id="2607531"/>
    <lineage>
        <taxon>Eukaryota</taxon>
        <taxon>Metazoa</taxon>
        <taxon>Spiralia</taxon>
        <taxon>Lophotrochozoa</taxon>
        <taxon>Mollusca</taxon>
        <taxon>Cephalopoda</taxon>
        <taxon>Coleoidea</taxon>
        <taxon>Octopodiformes</taxon>
        <taxon>Octopoda</taxon>
        <taxon>Incirrata</taxon>
        <taxon>Octopodidae</taxon>
        <taxon>Octopus</taxon>
    </lineage>
</organism>
<feature type="transmembrane region" description="Helical" evidence="8">
    <location>
        <begin position="308"/>
        <end position="330"/>
    </location>
</feature>
<dbReference type="RefSeq" id="XP_036360097.1">
    <property type="nucleotide sequence ID" value="XM_036504204.1"/>
</dbReference>
<dbReference type="PANTHER" id="PTHR12992">
    <property type="entry name" value="NUDIX HYDROLASE"/>
    <property type="match status" value="1"/>
</dbReference>
<comment type="cofactor">
    <cofactor evidence="2">
        <name>Mg(2+)</name>
        <dbReference type="ChEBI" id="CHEBI:18420"/>
    </cofactor>
</comment>